<protein>
    <submittedName>
        <fullName evidence="1">Uncharacterized protein</fullName>
    </submittedName>
</protein>
<gene>
    <name evidence="1" type="ORF">HPB49_014890</name>
</gene>
<keyword evidence="2" id="KW-1185">Reference proteome</keyword>
<accession>A0ACB8CFP7</accession>
<evidence type="ECO:0000313" key="1">
    <source>
        <dbReference type="EMBL" id="KAH7941554.1"/>
    </source>
</evidence>
<name>A0ACB8CFP7_DERSI</name>
<sequence>MTCTESCGASTDAGNVSYELPTIHPVFAIRAEGKNHTAAFAQAANSPEAQPPTLRAAKIMALTALDLLTDPTLVSDIKREFAEWKNRRSEEGTCIAMAADFSSLVRNVLEAKANQLLEVSKFLWENPETALHETKAHDRLCDFLEREGFKVRRRHYMDTAFRAEYDAPGGTDGPTVALMAEYDALPDIGHGCGHNLVAQSVLGAAMAVKEAMLKVAKLRGKIVVLGTPAEEDNVGKITLLEKGAFNDIDVAMTAHPGAQDVLRTAFSASQKLTVTYTGKATHAAASPWDGVNAADAAVSAYLGLAMLRHRIKDTARILGK</sequence>
<reference evidence="1" key="1">
    <citation type="submission" date="2020-05" db="EMBL/GenBank/DDBJ databases">
        <title>Large-scale comparative analyses of tick genomes elucidate their genetic diversity and vector capacities.</title>
        <authorList>
            <person name="Jia N."/>
            <person name="Wang J."/>
            <person name="Shi W."/>
            <person name="Du L."/>
            <person name="Sun Y."/>
            <person name="Zhan W."/>
            <person name="Jiang J."/>
            <person name="Wang Q."/>
            <person name="Zhang B."/>
            <person name="Ji P."/>
            <person name="Sakyi L.B."/>
            <person name="Cui X."/>
            <person name="Yuan T."/>
            <person name="Jiang B."/>
            <person name="Yang W."/>
            <person name="Lam T.T.-Y."/>
            <person name="Chang Q."/>
            <person name="Ding S."/>
            <person name="Wang X."/>
            <person name="Zhu J."/>
            <person name="Ruan X."/>
            <person name="Zhao L."/>
            <person name="Wei J."/>
            <person name="Que T."/>
            <person name="Du C."/>
            <person name="Cheng J."/>
            <person name="Dai P."/>
            <person name="Han X."/>
            <person name="Huang E."/>
            <person name="Gao Y."/>
            <person name="Liu J."/>
            <person name="Shao H."/>
            <person name="Ye R."/>
            <person name="Li L."/>
            <person name="Wei W."/>
            <person name="Wang X."/>
            <person name="Wang C."/>
            <person name="Yang T."/>
            <person name="Huo Q."/>
            <person name="Li W."/>
            <person name="Guo W."/>
            <person name="Chen H."/>
            <person name="Zhou L."/>
            <person name="Ni X."/>
            <person name="Tian J."/>
            <person name="Zhou Y."/>
            <person name="Sheng Y."/>
            <person name="Liu T."/>
            <person name="Pan Y."/>
            <person name="Xia L."/>
            <person name="Li J."/>
            <person name="Zhao F."/>
            <person name="Cao W."/>
        </authorList>
    </citation>
    <scope>NUCLEOTIDE SEQUENCE</scope>
    <source>
        <strain evidence="1">Dsil-2018</strain>
    </source>
</reference>
<dbReference type="EMBL" id="CM023476">
    <property type="protein sequence ID" value="KAH7941554.1"/>
    <property type="molecule type" value="Genomic_DNA"/>
</dbReference>
<proteinExistence type="predicted"/>
<evidence type="ECO:0000313" key="2">
    <source>
        <dbReference type="Proteomes" id="UP000821865"/>
    </source>
</evidence>
<organism evidence="1 2">
    <name type="scientific">Dermacentor silvarum</name>
    <name type="common">Tick</name>
    <dbReference type="NCBI Taxonomy" id="543639"/>
    <lineage>
        <taxon>Eukaryota</taxon>
        <taxon>Metazoa</taxon>
        <taxon>Ecdysozoa</taxon>
        <taxon>Arthropoda</taxon>
        <taxon>Chelicerata</taxon>
        <taxon>Arachnida</taxon>
        <taxon>Acari</taxon>
        <taxon>Parasitiformes</taxon>
        <taxon>Ixodida</taxon>
        <taxon>Ixodoidea</taxon>
        <taxon>Ixodidae</taxon>
        <taxon>Rhipicephalinae</taxon>
        <taxon>Dermacentor</taxon>
    </lineage>
</organism>
<comment type="caution">
    <text evidence="1">The sequence shown here is derived from an EMBL/GenBank/DDBJ whole genome shotgun (WGS) entry which is preliminary data.</text>
</comment>
<dbReference type="Proteomes" id="UP000821865">
    <property type="component" value="Chromosome 7"/>
</dbReference>